<protein>
    <recommendedName>
        <fullName evidence="7">Aspartate carbamoyltransferase</fullName>
        <ecNumber evidence="7">2.1.3.2</ecNumber>
    </recommendedName>
    <alternativeName>
        <fullName evidence="7">Aspartate transcarbamylase</fullName>
        <shortName evidence="7">ATCase</shortName>
    </alternativeName>
</protein>
<evidence type="ECO:0000313" key="10">
    <source>
        <dbReference type="EMBL" id="PIP18731.1"/>
    </source>
</evidence>
<dbReference type="AlphaFoldDB" id="A0A2G9YJM4"/>
<accession>A0A2G9YJM4</accession>
<feature type="binding site" evidence="7">
    <location>
        <position position="223"/>
    </location>
    <ligand>
        <name>L-aspartate</name>
        <dbReference type="ChEBI" id="CHEBI:29991"/>
    </ligand>
</feature>
<keyword evidence="4 7" id="KW-0665">Pyrimidine biosynthesis</keyword>
<dbReference type="PRINTS" id="PR00100">
    <property type="entry name" value="AOTCASE"/>
</dbReference>
<reference evidence="10 11" key="1">
    <citation type="submission" date="2017-09" db="EMBL/GenBank/DDBJ databases">
        <title>Depth-based differentiation of microbial function through sediment-hosted aquifers and enrichment of novel symbionts in the deep terrestrial subsurface.</title>
        <authorList>
            <person name="Probst A.J."/>
            <person name="Ladd B."/>
            <person name="Jarett J.K."/>
            <person name="Geller-Mcgrath D.E."/>
            <person name="Sieber C.M."/>
            <person name="Emerson J.B."/>
            <person name="Anantharaman K."/>
            <person name="Thomas B.C."/>
            <person name="Malmstrom R."/>
            <person name="Stieglmeier M."/>
            <person name="Klingl A."/>
            <person name="Woyke T."/>
            <person name="Ryan C.M."/>
            <person name="Banfield J.F."/>
        </authorList>
    </citation>
    <scope>NUCLEOTIDE SEQUENCE [LARGE SCALE GENOMIC DNA]</scope>
    <source>
        <strain evidence="10">CG23_combo_of_CG06-09_8_20_14_all_41_10</strain>
    </source>
</reference>
<dbReference type="EMBL" id="PCRK01000172">
    <property type="protein sequence ID" value="PIP18731.1"/>
    <property type="molecule type" value="Genomic_DNA"/>
</dbReference>
<dbReference type="InterPro" id="IPR002082">
    <property type="entry name" value="Asp_carbamoyltransf"/>
</dbReference>
<dbReference type="HAMAP" id="MF_00001">
    <property type="entry name" value="Asp_carb_tr"/>
    <property type="match status" value="1"/>
</dbReference>
<name>A0A2G9YJM4_9BACT</name>
<feature type="binding site" evidence="7">
    <location>
        <position position="58"/>
    </location>
    <ligand>
        <name>carbamoyl phosphate</name>
        <dbReference type="ChEBI" id="CHEBI:58228"/>
    </ligand>
</feature>
<dbReference type="Proteomes" id="UP000231292">
    <property type="component" value="Unassembled WGS sequence"/>
</dbReference>
<feature type="binding site" evidence="7">
    <location>
        <position position="264"/>
    </location>
    <ligand>
        <name>carbamoyl phosphate</name>
        <dbReference type="ChEBI" id="CHEBI:58228"/>
    </ligand>
</feature>
<dbReference type="PANTHER" id="PTHR45753">
    <property type="entry name" value="ORNITHINE CARBAMOYLTRANSFERASE, MITOCHONDRIAL"/>
    <property type="match status" value="1"/>
</dbReference>
<feature type="binding site" evidence="7">
    <location>
        <position position="136"/>
    </location>
    <ligand>
        <name>carbamoyl phosphate</name>
        <dbReference type="ChEBI" id="CHEBI:58228"/>
    </ligand>
</feature>
<comment type="pathway">
    <text evidence="1 7">Pyrimidine metabolism; UMP biosynthesis via de novo pathway; (S)-dihydroorotate from bicarbonate: step 2/3.</text>
</comment>
<dbReference type="PANTHER" id="PTHR45753:SF6">
    <property type="entry name" value="ASPARTATE CARBAMOYLTRANSFERASE"/>
    <property type="match status" value="1"/>
</dbReference>
<evidence type="ECO:0000256" key="4">
    <source>
        <dbReference type="ARBA" id="ARBA00022975"/>
    </source>
</evidence>
<dbReference type="GO" id="GO:0016597">
    <property type="term" value="F:amino acid binding"/>
    <property type="evidence" value="ECO:0007669"/>
    <property type="project" value="InterPro"/>
</dbReference>
<dbReference type="GO" id="GO:0044205">
    <property type="term" value="P:'de novo' UMP biosynthetic process"/>
    <property type="evidence" value="ECO:0007669"/>
    <property type="project" value="UniProtKB-UniRule"/>
</dbReference>
<comment type="caution">
    <text evidence="10">The sequence shown here is derived from an EMBL/GenBank/DDBJ whole genome shotgun (WGS) entry which is preliminary data.</text>
</comment>
<evidence type="ECO:0000256" key="3">
    <source>
        <dbReference type="ARBA" id="ARBA00022679"/>
    </source>
</evidence>
<dbReference type="Gene3D" id="3.40.50.1370">
    <property type="entry name" value="Aspartate/ornithine carbamoyltransferase"/>
    <property type="match status" value="2"/>
</dbReference>
<feature type="binding site" evidence="7">
    <location>
        <position position="59"/>
    </location>
    <ligand>
        <name>carbamoyl phosphate</name>
        <dbReference type="ChEBI" id="CHEBI:58228"/>
    </ligand>
</feature>
<dbReference type="Pfam" id="PF02729">
    <property type="entry name" value="OTCace_N"/>
    <property type="match status" value="1"/>
</dbReference>
<dbReference type="PROSITE" id="PS00097">
    <property type="entry name" value="CARBAMOYLTRANSFERASE"/>
    <property type="match status" value="1"/>
</dbReference>
<dbReference type="InterPro" id="IPR006130">
    <property type="entry name" value="Asp/Orn_carbamoylTrfase"/>
</dbReference>
<comment type="function">
    <text evidence="5 7">Catalyzes the condensation of carbamoyl phosphate and aspartate to form carbamoyl aspartate and inorganic phosphate, the committed step in the de novo pyrimidine nucleotide biosynthesis pathway.</text>
</comment>
<sequence length="313" mass="34464">MVWIKKDLLGLEELTKEEIEFILTTAESFKEVTTREIKKVPALRGKTVVNLFYEPSTRTRVSFEVAAKRLSADVINIAPETSSVRKGETLIDTGRNIEALKADIIVVRHNASGAASMLARHLSISVVNAGDGWHEHPTQALLDIFTLKEKLGKIEGLNVVIVGDISHSRVARSNIRGLTKLGAKVIVCAPEILIPPAIEEMGVEVTDDIDEALKDADAVNVLRMQFERDEEAAFPEKLEYFRNFGITPERLKKAKKNIIVMHPGPINRGIEMSSEVADGINSVILEQVTNGIAVRMAVLFLVAQAQDKLAVRG</sequence>
<feature type="binding site" evidence="7">
    <location>
        <position position="265"/>
    </location>
    <ligand>
        <name>carbamoyl phosphate</name>
        <dbReference type="ChEBI" id="CHEBI:58228"/>
    </ligand>
</feature>
<comment type="similarity">
    <text evidence="2 7">Belongs to the aspartate/ornithine carbamoyltransferase superfamily. ATCase family.</text>
</comment>
<dbReference type="InterPro" id="IPR036901">
    <property type="entry name" value="Asp/Orn_carbamoylTrfase_sf"/>
</dbReference>
<evidence type="ECO:0000256" key="6">
    <source>
        <dbReference type="ARBA" id="ARBA00048859"/>
    </source>
</evidence>
<feature type="domain" description="Aspartate/ornithine carbamoyltransferase Asp/Orn-binding" evidence="8">
    <location>
        <begin position="155"/>
        <end position="301"/>
    </location>
</feature>
<dbReference type="EC" id="2.1.3.2" evidence="7"/>
<evidence type="ECO:0000256" key="2">
    <source>
        <dbReference type="ARBA" id="ARBA00008896"/>
    </source>
</evidence>
<comment type="subunit">
    <text evidence="7">Heterododecamer (2C3:3R2) of six catalytic PyrB chains organized as two trimers (C3), and six regulatory PyrI chains organized as three dimers (R2).</text>
</comment>
<evidence type="ECO:0000256" key="7">
    <source>
        <dbReference type="HAMAP-Rule" id="MF_00001"/>
    </source>
</evidence>
<proteinExistence type="inferred from homology"/>
<dbReference type="GO" id="GO:0004070">
    <property type="term" value="F:aspartate carbamoyltransferase activity"/>
    <property type="evidence" value="ECO:0007669"/>
    <property type="project" value="UniProtKB-UniRule"/>
</dbReference>
<evidence type="ECO:0000256" key="5">
    <source>
        <dbReference type="ARBA" id="ARBA00043884"/>
    </source>
</evidence>
<feature type="binding site" evidence="7">
    <location>
        <position position="139"/>
    </location>
    <ligand>
        <name>carbamoyl phosphate</name>
        <dbReference type="ChEBI" id="CHEBI:58228"/>
    </ligand>
</feature>
<feature type="binding site" evidence="7">
    <location>
        <position position="86"/>
    </location>
    <ligand>
        <name>L-aspartate</name>
        <dbReference type="ChEBI" id="CHEBI:29991"/>
    </ligand>
</feature>
<organism evidence="10 11">
    <name type="scientific">Candidatus Sherwoodlollariibacterium unditelluris</name>
    <dbReference type="NCBI Taxonomy" id="1974757"/>
    <lineage>
        <taxon>Bacteria</taxon>
        <taxon>Pseudomonadati</taxon>
        <taxon>Candidatus Omnitrophota</taxon>
        <taxon>Candidatus Sherwoodlollariibacterium</taxon>
    </lineage>
</organism>
<dbReference type="Pfam" id="PF00185">
    <property type="entry name" value="OTCace"/>
    <property type="match status" value="1"/>
</dbReference>
<dbReference type="NCBIfam" id="NF002032">
    <property type="entry name" value="PRK00856.1"/>
    <property type="match status" value="1"/>
</dbReference>
<dbReference type="NCBIfam" id="TIGR00670">
    <property type="entry name" value="asp_carb_tr"/>
    <property type="match status" value="1"/>
</dbReference>
<evidence type="ECO:0000259" key="8">
    <source>
        <dbReference type="Pfam" id="PF00185"/>
    </source>
</evidence>
<dbReference type="InterPro" id="IPR006131">
    <property type="entry name" value="Asp_carbamoyltransf_Asp/Orn-bd"/>
</dbReference>
<feature type="domain" description="Aspartate/ornithine carbamoyltransferase carbamoyl-P binding" evidence="9">
    <location>
        <begin position="6"/>
        <end position="149"/>
    </location>
</feature>
<dbReference type="PRINTS" id="PR00101">
    <property type="entry name" value="ATCASE"/>
</dbReference>
<gene>
    <name evidence="7" type="primary">pyrB</name>
    <name evidence="10" type="ORF">COX41_06740</name>
</gene>
<dbReference type="GO" id="GO:0006520">
    <property type="term" value="P:amino acid metabolic process"/>
    <property type="evidence" value="ECO:0007669"/>
    <property type="project" value="InterPro"/>
</dbReference>
<keyword evidence="3 7" id="KW-0808">Transferase</keyword>
<dbReference type="GO" id="GO:0006207">
    <property type="term" value="P:'de novo' pyrimidine nucleobase biosynthetic process"/>
    <property type="evidence" value="ECO:0007669"/>
    <property type="project" value="InterPro"/>
</dbReference>
<dbReference type="FunFam" id="3.40.50.1370:FF:000007">
    <property type="entry name" value="Aspartate carbamoyltransferase"/>
    <property type="match status" value="1"/>
</dbReference>
<comment type="catalytic activity">
    <reaction evidence="6 7">
        <text>carbamoyl phosphate + L-aspartate = N-carbamoyl-L-aspartate + phosphate + H(+)</text>
        <dbReference type="Rhea" id="RHEA:20013"/>
        <dbReference type="ChEBI" id="CHEBI:15378"/>
        <dbReference type="ChEBI" id="CHEBI:29991"/>
        <dbReference type="ChEBI" id="CHEBI:32814"/>
        <dbReference type="ChEBI" id="CHEBI:43474"/>
        <dbReference type="ChEBI" id="CHEBI:58228"/>
        <dbReference type="EC" id="2.1.3.2"/>
    </reaction>
</comment>
<dbReference type="InterPro" id="IPR006132">
    <property type="entry name" value="Asp/Orn_carbamoyltranf_P-bd"/>
</dbReference>
<dbReference type="GO" id="GO:0005829">
    <property type="term" value="C:cytosol"/>
    <property type="evidence" value="ECO:0007669"/>
    <property type="project" value="TreeGrafter"/>
</dbReference>
<dbReference type="SUPFAM" id="SSF53671">
    <property type="entry name" value="Aspartate/ornithine carbamoyltransferase"/>
    <property type="match status" value="1"/>
</dbReference>
<feature type="binding site" evidence="7">
    <location>
        <position position="169"/>
    </location>
    <ligand>
        <name>L-aspartate</name>
        <dbReference type="ChEBI" id="CHEBI:29991"/>
    </ligand>
</feature>
<evidence type="ECO:0000259" key="9">
    <source>
        <dbReference type="Pfam" id="PF02729"/>
    </source>
</evidence>
<dbReference type="UniPathway" id="UPA00070">
    <property type="reaction ID" value="UER00116"/>
</dbReference>
<evidence type="ECO:0000313" key="11">
    <source>
        <dbReference type="Proteomes" id="UP000231292"/>
    </source>
</evidence>
<evidence type="ECO:0000256" key="1">
    <source>
        <dbReference type="ARBA" id="ARBA00004852"/>
    </source>
</evidence>
<feature type="binding site" evidence="7">
    <location>
        <position position="108"/>
    </location>
    <ligand>
        <name>carbamoyl phosphate</name>
        <dbReference type="ChEBI" id="CHEBI:58228"/>
    </ligand>
</feature>